<dbReference type="EMBL" id="HBIC01035733">
    <property type="protein sequence ID" value="CAE0289449.1"/>
    <property type="molecule type" value="Transcribed_RNA"/>
</dbReference>
<proteinExistence type="predicted"/>
<accession>A0A7S3HA96</accession>
<organism evidence="1">
    <name type="scientific">Spumella elongata</name>
    <dbReference type="NCBI Taxonomy" id="89044"/>
    <lineage>
        <taxon>Eukaryota</taxon>
        <taxon>Sar</taxon>
        <taxon>Stramenopiles</taxon>
        <taxon>Ochrophyta</taxon>
        <taxon>Chrysophyceae</taxon>
        <taxon>Chromulinales</taxon>
        <taxon>Chromulinaceae</taxon>
        <taxon>Spumella</taxon>
    </lineage>
</organism>
<name>A0A7S3HA96_9STRA</name>
<protein>
    <submittedName>
        <fullName evidence="1">Uncharacterized protein</fullName>
    </submittedName>
</protein>
<evidence type="ECO:0000313" key="1">
    <source>
        <dbReference type="EMBL" id="CAE0289449.1"/>
    </source>
</evidence>
<gene>
    <name evidence="1" type="ORF">SELO1098_LOCUS18292</name>
</gene>
<sequence>MSEMNFVLRRSEFCVANFEDFDNEQRGVVCTTCKATGIMCLGGSHPHRPQHVTVAPPIESVDNFDTQVGNFLPSIIVKSPTAPGDGHLRDKGFAQFLRKALSIDLAAIKHEMVANIDDLPFCRPLGNDVYIGDLPLDETFYYNHYAAHCLAGTQECSKQPGNKAHASTLYPNAFGDRRCSVNLSSGCAPEFAMRVKDIARISENGEVKPIPAIALEELYHYTAISMAESYFSQEQYPEHRAYYKSPPLGAGVLGMGPMGMMFIAEWVGVIFFSIISEPFYAGSNKQAAAKAMIDDIESTREYSDPLLLPLTLPVKTSVEKRGVAWGVFKDTFIKVIEAPFLSTPLPSKCAFNKSLTNYRESIGEEACADGAWQRNSSFFYHLFKVMAAWKRVWAEEAVGDDAIHRAVFVPVTILYGEFSICLSSPCVGVKDSTDDSFENDDVMGSVVEAVLWLARRWQLLYIDLRPPNLRIDDCDGANKLYLIDYDDILIMKEKPCCDHSTVRVMRKNPHIKKVFGKYKSLAKLFERTVSERMCHVCSAV</sequence>
<reference evidence="1" key="1">
    <citation type="submission" date="2021-01" db="EMBL/GenBank/DDBJ databases">
        <authorList>
            <person name="Corre E."/>
            <person name="Pelletier E."/>
            <person name="Niang G."/>
            <person name="Scheremetjew M."/>
            <person name="Finn R."/>
            <person name="Kale V."/>
            <person name="Holt S."/>
            <person name="Cochrane G."/>
            <person name="Meng A."/>
            <person name="Brown T."/>
            <person name="Cohen L."/>
        </authorList>
    </citation>
    <scope>NUCLEOTIDE SEQUENCE</scope>
    <source>
        <strain evidence="1">CCAP 955/1</strain>
    </source>
</reference>
<dbReference type="AlphaFoldDB" id="A0A7S3HA96"/>